<protein>
    <submittedName>
        <fullName evidence="3">AAA family ATPase</fullName>
    </submittedName>
</protein>
<dbReference type="InterPro" id="IPR026866">
    <property type="entry name" value="CR006_AAA"/>
</dbReference>
<dbReference type="Gene3D" id="3.40.50.300">
    <property type="entry name" value="P-loop containing nucleotide triphosphate hydrolases"/>
    <property type="match status" value="2"/>
</dbReference>
<evidence type="ECO:0000259" key="2">
    <source>
        <dbReference type="Pfam" id="PF13166"/>
    </source>
</evidence>
<dbReference type="EMBL" id="JAMBEP010000003">
    <property type="protein sequence ID" value="MCL1635715.1"/>
    <property type="molecule type" value="Genomic_DNA"/>
</dbReference>
<dbReference type="SUPFAM" id="SSF52540">
    <property type="entry name" value="P-loop containing nucleoside triphosphate hydrolases"/>
    <property type="match status" value="1"/>
</dbReference>
<evidence type="ECO:0000313" key="3">
    <source>
        <dbReference type="EMBL" id="MCL1635715.1"/>
    </source>
</evidence>
<dbReference type="Pfam" id="PF13166">
    <property type="entry name" value="AAA_13"/>
    <property type="match status" value="1"/>
</dbReference>
<keyword evidence="4" id="KW-1185">Reference proteome</keyword>
<dbReference type="PANTHER" id="PTHR43581:SF4">
    <property type="entry name" value="ATP_GTP PHOSPHATASE"/>
    <property type="match status" value="1"/>
</dbReference>
<comment type="caution">
    <text evidence="3">The sequence shown here is derived from an EMBL/GenBank/DDBJ whole genome shotgun (WGS) entry which is preliminary data.</text>
</comment>
<sequence length="723" mass="82151">MITKIVIHGTCTFTNQSTLETTKKINLIYGLNGSGKSTVCRLLRDAGGQEFEKCSIEGNEGTKVLVFNDAFIREQFYEADAIRGIFSLSKQNKEAERRIASANATKSEGLELKDGIAATYKEARTRLESERAEIVDGIFGIKRSHAGGDRLLEFCLEGVMGNKEKLADRLSGTSKPATEPSYTAKDLQEETRRLRASQGKPPEQAVREIHAAEFSGEDSPLLQTAIVGTQNSTFARAINELGNSDWVRQGFDSYLNKSNPIPLACPFCQEATITQQILGYLGQYFDKAYENQLADLRELHRSYKSAREAVPPIVEYQASMFYSDSLGALYAQLESTLQKNQAALDRKLESPSTVLGLEKTCDLISAINASISSVNRQVDAHNAKLRDATSALDDIKRRFWELMRWQYDASIVLLQSTNHKLVELDRSYATDIQQVDEKVKACDAEIVQAQKDVINTDEAILKINAELVKMGIADFTIAKHERSDHLYELKRESGRTGDFKTLSEGEKMVIALLYFCELCMGRQDPEEAPQKRIVVLDDPISSLSHIFVFNVGRLVWNHFFRNNGIDQIFVFTHSLYFFYELTEIDKERRAASQSLFRIVKNANGSQISPMSYEEIQNDYHSYWQIINDRSAHAALIANCMRNILEYFFGFVEKTSFNNVFQKPVLQAPHLQAFSRYMNRESHSFGQNVFDLKEFDYEIFRDGLKQVFEQCGYLEHYKKMARIE</sequence>
<accession>A0ABT0MLE8</accession>
<name>A0ABT0MLE8_9GAMM</name>
<dbReference type="Proteomes" id="UP001431217">
    <property type="component" value="Unassembled WGS sequence"/>
</dbReference>
<dbReference type="RefSeq" id="WP_249475496.1">
    <property type="nucleotide sequence ID" value="NZ_JAMBEP010000003.1"/>
</dbReference>
<dbReference type="InterPro" id="IPR051396">
    <property type="entry name" value="Bact_Antivir_Def_Nuclease"/>
</dbReference>
<dbReference type="PANTHER" id="PTHR43581">
    <property type="entry name" value="ATP/GTP PHOSPHATASE"/>
    <property type="match status" value="1"/>
</dbReference>
<organism evidence="3 4">
    <name type="scientific">Luteimonas galliterrae</name>
    <dbReference type="NCBI Taxonomy" id="2940486"/>
    <lineage>
        <taxon>Bacteria</taxon>
        <taxon>Pseudomonadati</taxon>
        <taxon>Pseudomonadota</taxon>
        <taxon>Gammaproteobacteria</taxon>
        <taxon>Lysobacterales</taxon>
        <taxon>Lysobacteraceae</taxon>
        <taxon>Luteimonas</taxon>
    </lineage>
</organism>
<dbReference type="InterPro" id="IPR027417">
    <property type="entry name" value="P-loop_NTPase"/>
</dbReference>
<gene>
    <name evidence="3" type="ORF">M2650_13885</name>
</gene>
<evidence type="ECO:0000256" key="1">
    <source>
        <dbReference type="SAM" id="MobiDB-lite"/>
    </source>
</evidence>
<evidence type="ECO:0000313" key="4">
    <source>
        <dbReference type="Proteomes" id="UP001431217"/>
    </source>
</evidence>
<feature type="domain" description="Protein CR006 P-loop" evidence="2">
    <location>
        <begin position="14"/>
        <end position="707"/>
    </location>
</feature>
<feature type="region of interest" description="Disordered" evidence="1">
    <location>
        <begin position="167"/>
        <end position="186"/>
    </location>
</feature>
<proteinExistence type="predicted"/>
<reference evidence="3 4" key="1">
    <citation type="submission" date="2022-05" db="EMBL/GenBank/DDBJ databases">
        <title>Luteimonas sp. SX5, whole genome shotgun sequencing project.</title>
        <authorList>
            <person name="Zhao G."/>
            <person name="Shen L."/>
        </authorList>
    </citation>
    <scope>NUCLEOTIDE SEQUENCE [LARGE SCALE GENOMIC DNA]</scope>
    <source>
        <strain evidence="3 4">SX5</strain>
    </source>
</reference>